<dbReference type="PANTHER" id="PTHR43527:SF2">
    <property type="entry name" value="4-DIPHOSPHOCYTIDYL-2-C-METHYL-D-ERYTHRITOL KINASE, CHLOROPLASTIC"/>
    <property type="match status" value="1"/>
</dbReference>
<evidence type="ECO:0000259" key="10">
    <source>
        <dbReference type="Pfam" id="PF00288"/>
    </source>
</evidence>
<reference evidence="12 13" key="1">
    <citation type="journal article" date="2015" name="Genome Announc.">
        <title>Expanding the biotechnology potential of lactobacilli through comparative genomics of 213 strains and associated genera.</title>
        <authorList>
            <person name="Sun Z."/>
            <person name="Harris H.M."/>
            <person name="McCann A."/>
            <person name="Guo C."/>
            <person name="Argimon S."/>
            <person name="Zhang W."/>
            <person name="Yang X."/>
            <person name="Jeffery I.B."/>
            <person name="Cooney J.C."/>
            <person name="Kagawa T.F."/>
            <person name="Liu W."/>
            <person name="Song Y."/>
            <person name="Salvetti E."/>
            <person name="Wrobel A."/>
            <person name="Rasinkangas P."/>
            <person name="Parkhill J."/>
            <person name="Rea M.C."/>
            <person name="O'Sullivan O."/>
            <person name="Ritari J."/>
            <person name="Douillard F.P."/>
            <person name="Paul Ross R."/>
            <person name="Yang R."/>
            <person name="Briner A.E."/>
            <person name="Felis G.E."/>
            <person name="de Vos W.M."/>
            <person name="Barrangou R."/>
            <person name="Klaenhammer T.R."/>
            <person name="Caufield P.W."/>
            <person name="Cui Y."/>
            <person name="Zhang H."/>
            <person name="O'Toole P.W."/>
        </authorList>
    </citation>
    <scope>NUCLEOTIDE SEQUENCE [LARGE SCALE GENOMIC DNA]</scope>
    <source>
        <strain evidence="12 13">DSM 23829</strain>
    </source>
</reference>
<dbReference type="Pfam" id="PF00288">
    <property type="entry name" value="GHMP_kinases_N"/>
    <property type="match status" value="1"/>
</dbReference>
<evidence type="ECO:0000256" key="5">
    <source>
        <dbReference type="ARBA" id="ARBA00022741"/>
    </source>
</evidence>
<dbReference type="AlphaFoldDB" id="A0A0R2AR89"/>
<feature type="active site" evidence="9">
    <location>
        <position position="136"/>
    </location>
</feature>
<feature type="domain" description="GHMP kinase N-terminal" evidence="10">
    <location>
        <begin position="66"/>
        <end position="143"/>
    </location>
</feature>
<proteinExistence type="inferred from homology"/>
<organism evidence="12 13">
    <name type="scientific">Apilactobacillus ozensis DSM 23829 = JCM 17196</name>
    <dbReference type="NCBI Taxonomy" id="1423781"/>
    <lineage>
        <taxon>Bacteria</taxon>
        <taxon>Bacillati</taxon>
        <taxon>Bacillota</taxon>
        <taxon>Bacilli</taxon>
        <taxon>Lactobacillales</taxon>
        <taxon>Lactobacillaceae</taxon>
        <taxon>Apilactobacillus</taxon>
    </lineage>
</organism>
<evidence type="ECO:0000256" key="3">
    <source>
        <dbReference type="ARBA" id="ARBA00017473"/>
    </source>
</evidence>
<feature type="active site" evidence="9">
    <location>
        <position position="10"/>
    </location>
</feature>
<dbReference type="EC" id="2.7.1.148" evidence="2 9"/>
<dbReference type="PATRIC" id="fig|1423781.4.peg.1270"/>
<dbReference type="EMBL" id="AYYQ01000005">
    <property type="protein sequence ID" value="KRM69344.1"/>
    <property type="molecule type" value="Genomic_DNA"/>
</dbReference>
<keyword evidence="9" id="KW-0414">Isoprene biosynthesis</keyword>
<keyword evidence="5 9" id="KW-0547">Nucleotide-binding</keyword>
<dbReference type="InterPro" id="IPR020568">
    <property type="entry name" value="Ribosomal_Su5_D2-typ_SF"/>
</dbReference>
<dbReference type="UniPathway" id="UPA00056">
    <property type="reaction ID" value="UER00094"/>
</dbReference>
<feature type="binding site" evidence="9">
    <location>
        <begin position="94"/>
        <end position="104"/>
    </location>
    <ligand>
        <name>ATP</name>
        <dbReference type="ChEBI" id="CHEBI:30616"/>
    </ligand>
</feature>
<dbReference type="RefSeq" id="WP_056965746.1">
    <property type="nucleotide sequence ID" value="NZ_AYYQ01000005.1"/>
</dbReference>
<dbReference type="InterPro" id="IPR013750">
    <property type="entry name" value="GHMP_kinase_C_dom"/>
</dbReference>
<protein>
    <recommendedName>
        <fullName evidence="3 9">4-diphosphocytidyl-2-C-methyl-D-erythritol kinase</fullName>
        <shortName evidence="9">CMK</shortName>
        <ecNumber evidence="2 9">2.7.1.148</ecNumber>
    </recommendedName>
    <alternativeName>
        <fullName evidence="8 9">4-(cytidine-5'-diphospho)-2-C-methyl-D-erythritol kinase</fullName>
    </alternativeName>
</protein>
<dbReference type="SUPFAM" id="SSF55060">
    <property type="entry name" value="GHMP Kinase, C-terminal domain"/>
    <property type="match status" value="1"/>
</dbReference>
<dbReference type="GO" id="GO:0050515">
    <property type="term" value="F:4-(cytidine 5'-diphospho)-2-C-methyl-D-erythritol kinase activity"/>
    <property type="evidence" value="ECO:0007669"/>
    <property type="project" value="UniProtKB-UniRule"/>
</dbReference>
<dbReference type="InterPro" id="IPR006204">
    <property type="entry name" value="GHMP_kinase_N_dom"/>
</dbReference>
<accession>A0A0R2AR89</accession>
<dbReference type="InterPro" id="IPR014721">
    <property type="entry name" value="Ribsml_uS5_D2-typ_fold_subgr"/>
</dbReference>
<comment type="function">
    <text evidence="9">Catalyzes the phosphorylation of the position 2 hydroxy group of 4-diphosphocytidyl-2C-methyl-D-erythritol.</text>
</comment>
<dbReference type="GO" id="GO:0005524">
    <property type="term" value="F:ATP binding"/>
    <property type="evidence" value="ECO:0007669"/>
    <property type="project" value="UniProtKB-UniRule"/>
</dbReference>
<comment type="pathway">
    <text evidence="9">Isoprenoid biosynthesis; isopentenyl diphosphate biosynthesis via DXP pathway; isopentenyl diphosphate from 1-deoxy-D-xylulose 5-phosphate: step 3/6.</text>
</comment>
<feature type="domain" description="GHMP kinase C-terminal" evidence="11">
    <location>
        <begin position="211"/>
        <end position="273"/>
    </location>
</feature>
<dbReference type="Gene3D" id="3.30.230.10">
    <property type="match status" value="1"/>
</dbReference>
<dbReference type="GO" id="GO:0019288">
    <property type="term" value="P:isopentenyl diphosphate biosynthetic process, methylerythritol 4-phosphate pathway"/>
    <property type="evidence" value="ECO:0007669"/>
    <property type="project" value="UniProtKB-UniRule"/>
</dbReference>
<evidence type="ECO:0000259" key="11">
    <source>
        <dbReference type="Pfam" id="PF08544"/>
    </source>
</evidence>
<dbReference type="Proteomes" id="UP000052012">
    <property type="component" value="Unassembled WGS sequence"/>
</dbReference>
<dbReference type="Gene3D" id="3.30.70.890">
    <property type="entry name" value="GHMP kinase, C-terminal domain"/>
    <property type="match status" value="1"/>
</dbReference>
<dbReference type="OrthoDB" id="9809438at2"/>
<dbReference type="HAMAP" id="MF_00061">
    <property type="entry name" value="IspE"/>
    <property type="match status" value="1"/>
</dbReference>
<keyword evidence="4 9" id="KW-0808">Transferase</keyword>
<evidence type="ECO:0000256" key="1">
    <source>
        <dbReference type="ARBA" id="ARBA00009684"/>
    </source>
</evidence>
<evidence type="ECO:0000256" key="6">
    <source>
        <dbReference type="ARBA" id="ARBA00022777"/>
    </source>
</evidence>
<dbReference type="PANTHER" id="PTHR43527">
    <property type="entry name" value="4-DIPHOSPHOCYTIDYL-2-C-METHYL-D-ERYTHRITOL KINASE, CHLOROPLASTIC"/>
    <property type="match status" value="1"/>
</dbReference>
<evidence type="ECO:0000256" key="9">
    <source>
        <dbReference type="HAMAP-Rule" id="MF_00061"/>
    </source>
</evidence>
<comment type="caution">
    <text evidence="12">The sequence shown here is derived from an EMBL/GenBank/DDBJ whole genome shotgun (WGS) entry which is preliminary data.</text>
</comment>
<dbReference type="Pfam" id="PF08544">
    <property type="entry name" value="GHMP_kinases_C"/>
    <property type="match status" value="1"/>
</dbReference>
<evidence type="ECO:0000256" key="2">
    <source>
        <dbReference type="ARBA" id="ARBA00012052"/>
    </source>
</evidence>
<name>A0A0R2AR89_9LACO</name>
<dbReference type="PIRSF" id="PIRSF010376">
    <property type="entry name" value="IspE"/>
    <property type="match status" value="1"/>
</dbReference>
<dbReference type="InterPro" id="IPR004424">
    <property type="entry name" value="IspE"/>
</dbReference>
<sequence length="282" mass="31249">MEIIEKASAKINLALDTPYKHSDGEPEWNMVMTSIDVADYVRIVDNDSGKITVESDSLFLPEDHRNLAYQAAELIKCEFKIDLGVDITIRKNIPVSAGLGGGSSDAAAVLRGLNQMWKLNISLDKLAELALQLDSDVPYCIFSQTAKVSGRGANIETLHKLPSMYFVIVKPQISISTPQIIKKIDYKIINHKSVDKLVNSIDQDNYQKVVDNMFNVLEPISAKKYHDIVKIKNKLLAYGADNAQMSGTGPTVFGVCKTEQSAKHIFNSIRGFCSEVYLVHSL</sequence>
<evidence type="ECO:0000256" key="8">
    <source>
        <dbReference type="ARBA" id="ARBA00032554"/>
    </source>
</evidence>
<evidence type="ECO:0000256" key="4">
    <source>
        <dbReference type="ARBA" id="ARBA00022679"/>
    </source>
</evidence>
<keyword evidence="6 9" id="KW-0418">Kinase</keyword>
<evidence type="ECO:0000313" key="12">
    <source>
        <dbReference type="EMBL" id="KRM69344.1"/>
    </source>
</evidence>
<keyword evidence="7 9" id="KW-0067">ATP-binding</keyword>
<dbReference type="SUPFAM" id="SSF54211">
    <property type="entry name" value="Ribosomal protein S5 domain 2-like"/>
    <property type="match status" value="1"/>
</dbReference>
<gene>
    <name evidence="9" type="primary">ispE</name>
    <name evidence="12" type="ORF">FD06_GL001226</name>
</gene>
<dbReference type="GO" id="GO:0016114">
    <property type="term" value="P:terpenoid biosynthetic process"/>
    <property type="evidence" value="ECO:0007669"/>
    <property type="project" value="UniProtKB-UniRule"/>
</dbReference>
<dbReference type="NCBIfam" id="TIGR00154">
    <property type="entry name" value="ispE"/>
    <property type="match status" value="1"/>
</dbReference>
<evidence type="ECO:0000313" key="13">
    <source>
        <dbReference type="Proteomes" id="UP000052012"/>
    </source>
</evidence>
<comment type="similarity">
    <text evidence="1 9">Belongs to the GHMP kinase family. IspE subfamily.</text>
</comment>
<keyword evidence="13" id="KW-1185">Reference proteome</keyword>
<evidence type="ECO:0000256" key="7">
    <source>
        <dbReference type="ARBA" id="ARBA00022840"/>
    </source>
</evidence>
<dbReference type="STRING" id="1423781.FD06_GL001226"/>
<dbReference type="InterPro" id="IPR036554">
    <property type="entry name" value="GHMP_kinase_C_sf"/>
</dbReference>
<comment type="catalytic activity">
    <reaction evidence="9">
        <text>4-CDP-2-C-methyl-D-erythritol + ATP = 4-CDP-2-C-methyl-D-erythritol 2-phosphate + ADP + H(+)</text>
        <dbReference type="Rhea" id="RHEA:18437"/>
        <dbReference type="ChEBI" id="CHEBI:15378"/>
        <dbReference type="ChEBI" id="CHEBI:30616"/>
        <dbReference type="ChEBI" id="CHEBI:57823"/>
        <dbReference type="ChEBI" id="CHEBI:57919"/>
        <dbReference type="ChEBI" id="CHEBI:456216"/>
        <dbReference type="EC" id="2.7.1.148"/>
    </reaction>
</comment>